<dbReference type="EMBL" id="AGWK01000030">
    <property type="protein sequence ID" value="EHO70803.1"/>
    <property type="molecule type" value="Genomic_DNA"/>
</dbReference>
<evidence type="ECO:0000313" key="3">
    <source>
        <dbReference type="EMBL" id="EHO70803.1"/>
    </source>
</evidence>
<dbReference type="Proteomes" id="UP000016023">
    <property type="component" value="Unassembled WGS sequence"/>
</dbReference>
<dbReference type="Pfam" id="PF13609">
    <property type="entry name" value="Porin_4"/>
    <property type="match status" value="1"/>
</dbReference>
<dbReference type="RefSeq" id="WP_006952355.1">
    <property type="nucleotide sequence ID" value="NZ_JH594522.1"/>
</dbReference>
<dbReference type="InterPro" id="IPR023614">
    <property type="entry name" value="Porin_dom_sf"/>
</dbReference>
<dbReference type="Gene3D" id="2.40.160.10">
    <property type="entry name" value="Porin"/>
    <property type="match status" value="1"/>
</dbReference>
<comment type="caution">
    <text evidence="3">The sequence shown here is derived from an EMBL/GenBank/DDBJ whole genome shotgun (WGS) entry which is preliminary data.</text>
</comment>
<name>H1Q2E6_9BACT</name>
<feature type="signal peptide" evidence="1">
    <location>
        <begin position="1"/>
        <end position="19"/>
    </location>
</feature>
<dbReference type="GO" id="GO:0015288">
    <property type="term" value="F:porin activity"/>
    <property type="evidence" value="ECO:0007669"/>
    <property type="project" value="InterPro"/>
</dbReference>
<sequence>MKKNLIITLMAITSLAANAQTPAWINNVKVSGFGMLQYQYSSQKDSKANSFNLRMGRLAVDGKILNNFYWKAQLQFNGNTSTLGVSPRVVDLFVEWQQYDFLKIKVGQFKNPFTFENPIHPIEQGFMSYSQAVTAFAGFNDRSGKHSSNGRDIGLQLQGDLFKNQDDRAILHYQVGVFNGQGINVKDLDQQKNLIGGLWVMPIKGMRLGCFGWTGSYARKGTWTNPDGTVQTGTRSLQQRRYAFSAEYLLNDWTFRSEYIHSTGGAFSKPLNNTNDEASKDCNLSTAGDQSQGVYAIVIAPIVKEKLHIKARYDMYQPSKENKQQKTIYEIGANYHFNKNLLLEVEYAYVHNKALPNPNHSIVDVQLNFRF</sequence>
<dbReference type="GO" id="GO:0016020">
    <property type="term" value="C:membrane"/>
    <property type="evidence" value="ECO:0007669"/>
    <property type="project" value="InterPro"/>
</dbReference>
<dbReference type="STRING" id="883158.HMPREF9140_01084"/>
<evidence type="ECO:0000256" key="1">
    <source>
        <dbReference type="SAM" id="SignalP"/>
    </source>
</evidence>
<dbReference type="eggNOG" id="COG3746">
    <property type="taxonomic scope" value="Bacteria"/>
</dbReference>
<evidence type="ECO:0000259" key="2">
    <source>
        <dbReference type="Pfam" id="PF13609"/>
    </source>
</evidence>
<dbReference type="SUPFAM" id="SSF56935">
    <property type="entry name" value="Porins"/>
    <property type="match status" value="1"/>
</dbReference>
<dbReference type="AlphaFoldDB" id="H1Q2E6"/>
<dbReference type="InterPro" id="IPR033900">
    <property type="entry name" value="Gram_neg_porin_domain"/>
</dbReference>
<proteinExistence type="predicted"/>
<feature type="chain" id="PRO_5003552007" description="Porin domain-containing protein" evidence="1">
    <location>
        <begin position="20"/>
        <end position="371"/>
    </location>
</feature>
<accession>H1Q2E6</accession>
<dbReference type="HOGENOM" id="CLU_063445_1_0_10"/>
<reference evidence="3 4" key="1">
    <citation type="submission" date="2011-12" db="EMBL/GenBank/DDBJ databases">
        <title>The Genome Sequence of Prevotella micans F0438.</title>
        <authorList>
            <consortium name="The Broad Institute Genome Sequencing Platform"/>
            <person name="Earl A."/>
            <person name="Ward D."/>
            <person name="Feldgarden M."/>
            <person name="Gevers D."/>
            <person name="Izard J."/>
            <person name="Baranova O.V."/>
            <person name="Blanton J.M."/>
            <person name="Wade W.G."/>
            <person name="Dewhirst F.E."/>
            <person name="Young S.K."/>
            <person name="Zeng Q."/>
            <person name="Gargeya S."/>
            <person name="Fitzgerald M."/>
            <person name="Haas B."/>
            <person name="Abouelleil A."/>
            <person name="Alvarado L."/>
            <person name="Arachchi H.M."/>
            <person name="Berlin A."/>
            <person name="Chapman S.B."/>
            <person name="Gearin G."/>
            <person name="Goldberg J."/>
            <person name="Griggs A."/>
            <person name="Gujja S."/>
            <person name="Hansen M."/>
            <person name="Heiman D."/>
            <person name="Howarth C."/>
            <person name="Larimer J."/>
            <person name="Lui A."/>
            <person name="MacDonald P.J.P."/>
            <person name="McCowen C."/>
            <person name="Montmayeur A."/>
            <person name="Murphy C."/>
            <person name="Neiman D."/>
            <person name="Pearson M."/>
            <person name="Priest M."/>
            <person name="Roberts A."/>
            <person name="Saif S."/>
            <person name="Shea T."/>
            <person name="Sisk P."/>
            <person name="Stolte C."/>
            <person name="Sykes S."/>
            <person name="Wortman J."/>
            <person name="Nusbaum C."/>
            <person name="Birren B."/>
        </authorList>
    </citation>
    <scope>NUCLEOTIDE SEQUENCE [LARGE SCALE GENOMIC DNA]</scope>
    <source>
        <strain evidence="3 4">F0438</strain>
    </source>
</reference>
<gene>
    <name evidence="3" type="ORF">HMPREF9140_01084</name>
</gene>
<organism evidence="3 4">
    <name type="scientific">Prevotella micans F0438</name>
    <dbReference type="NCBI Taxonomy" id="883158"/>
    <lineage>
        <taxon>Bacteria</taxon>
        <taxon>Pseudomonadati</taxon>
        <taxon>Bacteroidota</taxon>
        <taxon>Bacteroidia</taxon>
        <taxon>Bacteroidales</taxon>
        <taxon>Prevotellaceae</taxon>
        <taxon>Prevotella</taxon>
    </lineage>
</organism>
<keyword evidence="1" id="KW-0732">Signal</keyword>
<feature type="domain" description="Porin" evidence="2">
    <location>
        <begin position="8"/>
        <end position="354"/>
    </location>
</feature>
<protein>
    <recommendedName>
        <fullName evidence="2">Porin domain-containing protein</fullName>
    </recommendedName>
</protein>
<keyword evidence="4" id="KW-1185">Reference proteome</keyword>
<dbReference type="PATRIC" id="fig|883158.3.peg.1094"/>
<evidence type="ECO:0000313" key="4">
    <source>
        <dbReference type="Proteomes" id="UP000016023"/>
    </source>
</evidence>